<name>A0A315Y381_RUMFL</name>
<accession>A0A315Y381</accession>
<evidence type="ECO:0000313" key="2">
    <source>
        <dbReference type="Proteomes" id="UP000245720"/>
    </source>
</evidence>
<comment type="caution">
    <text evidence="1">The sequence shown here is derived from an EMBL/GenBank/DDBJ whole genome shotgun (WGS) entry which is preliminary data.</text>
</comment>
<proteinExistence type="predicted"/>
<protein>
    <submittedName>
        <fullName evidence="1">Uncharacterized protein</fullName>
    </submittedName>
</protein>
<organism evidence="1 2">
    <name type="scientific">Ruminococcus flavefaciens</name>
    <dbReference type="NCBI Taxonomy" id="1265"/>
    <lineage>
        <taxon>Bacteria</taxon>
        <taxon>Bacillati</taxon>
        <taxon>Bacillota</taxon>
        <taxon>Clostridia</taxon>
        <taxon>Eubacteriales</taxon>
        <taxon>Oscillospiraceae</taxon>
        <taxon>Ruminococcus</taxon>
    </lineage>
</organism>
<dbReference type="AlphaFoldDB" id="A0A315Y381"/>
<dbReference type="RefSeq" id="WP_109725805.1">
    <property type="nucleotide sequence ID" value="NZ_QGDI01000003.1"/>
</dbReference>
<evidence type="ECO:0000313" key="1">
    <source>
        <dbReference type="EMBL" id="PWJ14018.1"/>
    </source>
</evidence>
<dbReference type="Proteomes" id="UP000245720">
    <property type="component" value="Unassembled WGS sequence"/>
</dbReference>
<gene>
    <name evidence="1" type="ORF">IE37_00950</name>
</gene>
<reference evidence="1 2" key="1">
    <citation type="submission" date="2018-05" db="EMBL/GenBank/DDBJ databases">
        <title>The Hungate 1000. A catalogue of reference genomes from the rumen microbiome.</title>
        <authorList>
            <person name="Kelly W."/>
        </authorList>
    </citation>
    <scope>NUCLEOTIDE SEQUENCE [LARGE SCALE GENOMIC DNA]</scope>
    <source>
        <strain evidence="1 2">SAb67</strain>
    </source>
</reference>
<sequence length="68" mass="7859">MTIKVNGIEIGTITTNRSLTIEEAMYSLGYDINDQDDCRKGYEKEVEGFYLDDCGNYCFDYEAAEMEY</sequence>
<dbReference type="EMBL" id="QGDI01000003">
    <property type="protein sequence ID" value="PWJ14018.1"/>
    <property type="molecule type" value="Genomic_DNA"/>
</dbReference>